<reference evidence="1 2" key="1">
    <citation type="submission" date="2021-02" db="EMBL/GenBank/DDBJ databases">
        <title>De Novo genome assembly of isolated myxobacteria.</title>
        <authorList>
            <person name="Stevens D.C."/>
        </authorList>
    </citation>
    <scope>NUCLEOTIDE SEQUENCE [LARGE SCALE GENOMIC DNA]</scope>
    <source>
        <strain evidence="1 2">ATCC 29039</strain>
    </source>
</reference>
<dbReference type="Proteomes" id="UP000664052">
    <property type="component" value="Unassembled WGS sequence"/>
</dbReference>
<evidence type="ECO:0000313" key="2">
    <source>
        <dbReference type="Proteomes" id="UP000664052"/>
    </source>
</evidence>
<accession>A0ABS3DFR5</accession>
<dbReference type="EMBL" id="JAFIMU010000007">
    <property type="protein sequence ID" value="MBN8230176.1"/>
    <property type="molecule type" value="Genomic_DNA"/>
</dbReference>
<sequence length="136" mass="15284">MAKAMGGDLMLQMLSEFREMQEEAKEQYARTDAAILAVNQETERLSANMNVLFKHTGILYEQMGVLHQQIGSLRENMNTLTTQVSFLTREVGGLKSTHGRMLEQVGRTIHHLAEIQASDRERIDVLEQTVSGAGEH</sequence>
<name>A0ABS3DFR5_9BACT</name>
<protein>
    <submittedName>
        <fullName evidence="1">Uncharacterized protein</fullName>
    </submittedName>
</protein>
<comment type="caution">
    <text evidence="1">The sequence shown here is derived from an EMBL/GenBank/DDBJ whole genome shotgun (WGS) entry which is preliminary data.</text>
</comment>
<gene>
    <name evidence="1" type="ORF">JYK02_21930</name>
</gene>
<organism evidence="1 2">
    <name type="scientific">Corallococcus macrosporus</name>
    <dbReference type="NCBI Taxonomy" id="35"/>
    <lineage>
        <taxon>Bacteria</taxon>
        <taxon>Pseudomonadati</taxon>
        <taxon>Myxococcota</taxon>
        <taxon>Myxococcia</taxon>
        <taxon>Myxococcales</taxon>
        <taxon>Cystobacterineae</taxon>
        <taxon>Myxococcaceae</taxon>
        <taxon>Corallococcus</taxon>
    </lineage>
</organism>
<keyword evidence="2" id="KW-1185">Reference proteome</keyword>
<dbReference type="RefSeq" id="WP_207053749.1">
    <property type="nucleotide sequence ID" value="NZ_JAFIMU010000007.1"/>
</dbReference>
<proteinExistence type="predicted"/>
<evidence type="ECO:0000313" key="1">
    <source>
        <dbReference type="EMBL" id="MBN8230176.1"/>
    </source>
</evidence>